<reference evidence="5" key="1">
    <citation type="journal article" date="2019" name="Int. J. Syst. Evol. Microbiol.">
        <title>The Global Catalogue of Microorganisms (GCM) 10K type strain sequencing project: providing services to taxonomists for standard genome sequencing and annotation.</title>
        <authorList>
            <consortium name="The Broad Institute Genomics Platform"/>
            <consortium name="The Broad Institute Genome Sequencing Center for Infectious Disease"/>
            <person name="Wu L."/>
            <person name="Ma J."/>
        </authorList>
    </citation>
    <scope>NUCLEOTIDE SEQUENCE [LARGE SCALE GENOMIC DNA]</scope>
    <source>
        <strain evidence="5">CCM 8908</strain>
    </source>
</reference>
<dbReference type="InterPro" id="IPR032260">
    <property type="entry name" value="DUF5060"/>
</dbReference>
<dbReference type="SUPFAM" id="SSF51445">
    <property type="entry name" value="(Trans)glycosidases"/>
    <property type="match status" value="1"/>
</dbReference>
<name>A0ABW1TH63_9LACO</name>
<dbReference type="Gene3D" id="2.60.40.10">
    <property type="entry name" value="Immunoglobulins"/>
    <property type="match status" value="1"/>
</dbReference>
<comment type="caution">
    <text evidence="4">The sequence shown here is derived from an EMBL/GenBank/DDBJ whole genome shotgun (WGS) entry which is preliminary data.</text>
</comment>
<protein>
    <submittedName>
        <fullName evidence="4">DUF4038 domain-containing protein</fullName>
    </submittedName>
</protein>
<keyword evidence="5" id="KW-1185">Reference proteome</keyword>
<dbReference type="Pfam" id="PF18310">
    <property type="entry name" value="DUF5605"/>
    <property type="match status" value="1"/>
</dbReference>
<feature type="domain" description="DUF5060" evidence="2">
    <location>
        <begin position="2"/>
        <end position="65"/>
    </location>
</feature>
<dbReference type="InterPro" id="IPR041239">
    <property type="entry name" value="DUF5605"/>
</dbReference>
<evidence type="ECO:0000313" key="4">
    <source>
        <dbReference type="EMBL" id="MFC6260671.1"/>
    </source>
</evidence>
<feature type="domain" description="Apiosidase-like catalytic" evidence="1">
    <location>
        <begin position="90"/>
        <end position="340"/>
    </location>
</feature>
<dbReference type="InterPro" id="IPR013783">
    <property type="entry name" value="Ig-like_fold"/>
</dbReference>
<dbReference type="PANTHER" id="PTHR37836:SF2">
    <property type="entry name" value="DUF4038 DOMAIN-CONTAINING PROTEIN"/>
    <property type="match status" value="1"/>
</dbReference>
<evidence type="ECO:0000259" key="3">
    <source>
        <dbReference type="Pfam" id="PF18310"/>
    </source>
</evidence>
<evidence type="ECO:0000259" key="1">
    <source>
        <dbReference type="Pfam" id="PF13204"/>
    </source>
</evidence>
<evidence type="ECO:0000313" key="5">
    <source>
        <dbReference type="Proteomes" id="UP001596283"/>
    </source>
</evidence>
<feature type="domain" description="DUF5605" evidence="3">
    <location>
        <begin position="439"/>
        <end position="501"/>
    </location>
</feature>
<dbReference type="Proteomes" id="UP001596283">
    <property type="component" value="Unassembled WGS sequence"/>
</dbReference>
<dbReference type="Pfam" id="PF13204">
    <property type="entry name" value="Apiosidase"/>
    <property type="match status" value="1"/>
</dbReference>
<dbReference type="EMBL" id="JBHSSI010000036">
    <property type="protein sequence ID" value="MFC6260671.1"/>
    <property type="molecule type" value="Genomic_DNA"/>
</dbReference>
<dbReference type="PANTHER" id="PTHR37836">
    <property type="entry name" value="LMO1036 PROTEIN"/>
    <property type="match status" value="1"/>
</dbReference>
<dbReference type="InterPro" id="IPR017853">
    <property type="entry name" value="GH"/>
</dbReference>
<proteinExistence type="predicted"/>
<organism evidence="4 5">
    <name type="scientific">Levilactobacillus fujinensis</name>
    <dbReference type="NCBI Taxonomy" id="2486024"/>
    <lineage>
        <taxon>Bacteria</taxon>
        <taxon>Bacillati</taxon>
        <taxon>Bacillota</taxon>
        <taxon>Bacilli</taxon>
        <taxon>Lactobacillales</taxon>
        <taxon>Lactobacillaceae</taxon>
        <taxon>Levilactobacillus</taxon>
    </lineage>
</organism>
<dbReference type="InterPro" id="IPR025277">
    <property type="entry name" value="Apiosidase-like_cat_dom"/>
</dbReference>
<gene>
    <name evidence="4" type="ORF">ACFP1C_06865</name>
</gene>
<evidence type="ECO:0000259" key="2">
    <source>
        <dbReference type="Pfam" id="PF16586"/>
    </source>
</evidence>
<dbReference type="Gene3D" id="2.60.40.3950">
    <property type="match status" value="1"/>
</dbReference>
<accession>A0ABW1TH63</accession>
<dbReference type="Pfam" id="PF16586">
    <property type="entry name" value="DUF5060"/>
    <property type="match status" value="1"/>
</dbReference>
<sequence length="510" mass="59591">MRQYEMFELNYEASAPVKSEVDVNLTATFKINGHETKVYGFYAGNRQYKIRFYPRNIGEYSYTVQGIIKDSGEIDCKPADVSSHGMVRAKGTHFQTDDQKWFYPFGTTVYALAHQKEELIDQTFESLKDAPFNKIRTCVFPKHYQYNHNDPQWFPFKKHQNKWAVNHPNWPFWNHLDQIVEHLGKLDIQCDLILLHPYDCWGFSNLSKEQVLTYFNYVMRRYAAYPNIWWSLANEYDLLKYTKDDWLSFANYVSQHDPYHHLLSNHQMVIAWDFDNQETTHICVQIKDVDFISRDIVRYKKPMMVDECCYEGNLPDEWGNLSAFEMVDRFWKVCLQGGYCTHGETFLDPNDIIWWAKGGKLKGHSISRIAFLKRIIDQLPGPLTFAGEDFDEQSFHELQKKMSTGKDAVSPFVQFLCSLSWLDAQKLINTNRQFIGRCKDDQVIVQYYSRHCTAQGTIKLPADKKYAIDVIDVWKKTRRHVIDNVSGDVTVALPGKEGMAIIATQEAIEG</sequence>
<dbReference type="Gene3D" id="3.20.20.80">
    <property type="entry name" value="Glycosidases"/>
    <property type="match status" value="1"/>
</dbReference>